<dbReference type="EMBL" id="OP744025">
    <property type="protein sequence ID" value="UZZ64404.1"/>
    <property type="molecule type" value="Genomic_DNA"/>
</dbReference>
<name>A0AAE9PRR4_9CAUD</name>
<protein>
    <recommendedName>
        <fullName evidence="1">Cyclic-phosphate processing Receiver domain-containing protein</fullName>
    </recommendedName>
</protein>
<feature type="domain" description="Cyclic-phosphate processing Receiver" evidence="1">
    <location>
        <begin position="1"/>
        <end position="96"/>
    </location>
</feature>
<dbReference type="InterPro" id="IPR046909">
    <property type="entry name" value="cREC_REC"/>
</dbReference>
<sequence length="113" mass="13529">MKIWLDDLRDPKDYGHDDAIWFKNSDQFIEFLDDPNKMYRRVTEWHFDNDLGEDSKEGYRCLEMLEEKLVFGKPILYPAVLFVHTSNPSAAQKFMAAKEVFKRYGIEILRNNY</sequence>
<gene>
    <name evidence="2" type="ORF">A54_164</name>
</gene>
<dbReference type="Proteomes" id="UP001236076">
    <property type="component" value="Segment"/>
</dbReference>
<reference evidence="2 3" key="1">
    <citation type="submission" date="2022-10" db="EMBL/GenBank/DDBJ databases">
        <authorList>
            <person name="Cortes-Martin A."/>
            <person name="Buttimer C.T.H."/>
            <person name="Hill C."/>
        </authorList>
    </citation>
    <scope>NUCLEOTIDE SEQUENCE [LARGE SCALE GENOMIC DNA]</scope>
</reference>
<proteinExistence type="predicted"/>
<dbReference type="Pfam" id="PF20274">
    <property type="entry name" value="cREC_REC"/>
    <property type="match status" value="1"/>
</dbReference>
<organism evidence="2 3">
    <name type="scientific">Escherichia phage A5-4</name>
    <dbReference type="NCBI Taxonomy" id="2996162"/>
    <lineage>
        <taxon>Viruses</taxon>
        <taxon>Duplodnaviria</taxon>
        <taxon>Heunggongvirae</taxon>
        <taxon>Uroviricota</taxon>
        <taxon>Caudoviricetes</taxon>
        <taxon>Vequintavirinae</taxon>
    </lineage>
</organism>
<keyword evidence="3" id="KW-1185">Reference proteome</keyword>
<evidence type="ECO:0000313" key="3">
    <source>
        <dbReference type="Proteomes" id="UP001236076"/>
    </source>
</evidence>
<evidence type="ECO:0000259" key="1">
    <source>
        <dbReference type="Pfam" id="PF20274"/>
    </source>
</evidence>
<accession>A0AAE9PRR4</accession>
<evidence type="ECO:0000313" key="2">
    <source>
        <dbReference type="EMBL" id="UZZ64404.1"/>
    </source>
</evidence>